<accession>A0A7J5UTQ5</accession>
<dbReference type="InterPro" id="IPR016208">
    <property type="entry name" value="Ald_Oxase/xanthine_DH-like"/>
</dbReference>
<evidence type="ECO:0000256" key="2">
    <source>
        <dbReference type="ARBA" id="ARBA00023002"/>
    </source>
</evidence>
<evidence type="ECO:0000256" key="3">
    <source>
        <dbReference type="ARBA" id="ARBA00053029"/>
    </source>
</evidence>
<keyword evidence="2" id="KW-0560">Oxidoreductase</keyword>
<dbReference type="PANTHER" id="PTHR11908:SF132">
    <property type="entry name" value="ALDEHYDE OXIDASE 1-RELATED"/>
    <property type="match status" value="1"/>
</dbReference>
<dbReference type="InterPro" id="IPR037165">
    <property type="entry name" value="AldOxase/xan_DH_Mopterin-bd_sf"/>
</dbReference>
<gene>
    <name evidence="5" type="ORF">GB883_02525</name>
</gene>
<dbReference type="AlphaFoldDB" id="A0A7J5UTQ5"/>
<dbReference type="Proteomes" id="UP000451860">
    <property type="component" value="Unassembled WGS sequence"/>
</dbReference>
<sequence length="762" mass="82496">MTQDGRKFVRGRGAYLGDMRFENLRHVKFKRAEGARGTKLSVSRPASLGNTGALFYTADSLELDDIVVPISRDGVLNPPRPVLARDEHRFVGEPIAVVLADDEYLAEDLINEVSYTSQPVPPVTDPIRAAAENDLLVHTSFGTNVLFEENFRAGDETFSYPNDDFRTVTTTLRSGRVTAVPLETRGVVACGSDDGVTIWCSTQSPHMLRDLVAAHTGLSPSRVVVRVPDIGGGFGLKAHAYPEELIVAVLAYRLKANLRWIEDRVENLSAACHSRDQHITASAVVDNEGRIRGVHADIVVDMGAYGVYAHGHLLEPLGTPAMVPGPYDLDFYSYRVRAVATNKAPLGAYRGVGLPVATLVHERLVEHVATTLRCDSVEVRRQNLIHAAQSPYKSLTGQKYNNFDFETALARVTEDIATHRAECERTLDGEWLVGQGFGVYIEYVASGSAVFKKRGMVGLAGFDEFELRLTEDGSLSLQTTLPSMGQGVYAATGQILHALTGMEPAEIRLPNVDTGQAPLSGNGTFASRSAVITHTGVRQAYTDLVDSITVGACNAYNVDKDAVEVRRDLSVVIGQDEQDEPVRLSRAHTARLLEEKYRIGFSRVDPKAPVHPSGAHGCLLAIHRRTAALRILRYTVADECGIRIDPKVVEGQVRGAVAQAISGALHEEILYDSTGQINNPSFVNYGLLTAAELPDIVHLPFTTDGSIDADEVKGSGEAGMLAPGPTIANAVSDALGVPCDTLPVRREWLLENLPVPSSVETA</sequence>
<dbReference type="Gene3D" id="3.90.1170.50">
    <property type="entry name" value="Aldehyde oxidase/xanthine dehydrogenase, a/b hammerhead"/>
    <property type="match status" value="1"/>
</dbReference>
<dbReference type="GO" id="GO:0005506">
    <property type="term" value="F:iron ion binding"/>
    <property type="evidence" value="ECO:0007669"/>
    <property type="project" value="InterPro"/>
</dbReference>
<dbReference type="Pfam" id="PF02738">
    <property type="entry name" value="MoCoBD_1"/>
    <property type="match status" value="1"/>
</dbReference>
<dbReference type="SUPFAM" id="SSF56003">
    <property type="entry name" value="Molybdenum cofactor-binding domain"/>
    <property type="match status" value="1"/>
</dbReference>
<evidence type="ECO:0000256" key="1">
    <source>
        <dbReference type="ARBA" id="ARBA00022505"/>
    </source>
</evidence>
<dbReference type="EMBL" id="WHJE01000006">
    <property type="protein sequence ID" value="KAE8765671.1"/>
    <property type="molecule type" value="Genomic_DNA"/>
</dbReference>
<proteinExistence type="predicted"/>
<organism evidence="5 6">
    <name type="scientific">Georgenia thermotolerans</name>
    <dbReference type="NCBI Taxonomy" id="527326"/>
    <lineage>
        <taxon>Bacteria</taxon>
        <taxon>Bacillati</taxon>
        <taxon>Actinomycetota</taxon>
        <taxon>Actinomycetes</taxon>
        <taxon>Micrococcales</taxon>
        <taxon>Bogoriellaceae</taxon>
        <taxon>Georgenia</taxon>
    </lineage>
</organism>
<evidence type="ECO:0000259" key="4">
    <source>
        <dbReference type="SMART" id="SM01008"/>
    </source>
</evidence>
<dbReference type="Gene3D" id="3.30.365.10">
    <property type="entry name" value="Aldehyde oxidase/xanthine dehydrogenase, molybdopterin binding domain"/>
    <property type="match status" value="4"/>
</dbReference>
<dbReference type="InterPro" id="IPR000674">
    <property type="entry name" value="Ald_Oxase/Xan_DH_a/b"/>
</dbReference>
<keyword evidence="6" id="KW-1185">Reference proteome</keyword>
<dbReference type="GO" id="GO:0016491">
    <property type="term" value="F:oxidoreductase activity"/>
    <property type="evidence" value="ECO:0007669"/>
    <property type="project" value="UniProtKB-KW"/>
</dbReference>
<comment type="caution">
    <text evidence="5">The sequence shown here is derived from an EMBL/GenBank/DDBJ whole genome shotgun (WGS) entry which is preliminary data.</text>
</comment>
<protein>
    <submittedName>
        <fullName evidence="5">Molybdopterin-dependent oxidoreductase</fullName>
    </submittedName>
</protein>
<dbReference type="PANTHER" id="PTHR11908">
    <property type="entry name" value="XANTHINE DEHYDROGENASE"/>
    <property type="match status" value="1"/>
</dbReference>
<evidence type="ECO:0000313" key="5">
    <source>
        <dbReference type="EMBL" id="KAE8765671.1"/>
    </source>
</evidence>
<comment type="cofactor">
    <cofactor evidence="3">
        <name>Mo-molybdopterin cytosine dinucleotide</name>
        <dbReference type="ChEBI" id="CHEBI:71308"/>
    </cofactor>
</comment>
<dbReference type="SMART" id="SM01008">
    <property type="entry name" value="Ald_Xan_dh_C"/>
    <property type="match status" value="1"/>
</dbReference>
<evidence type="ECO:0000313" key="6">
    <source>
        <dbReference type="Proteomes" id="UP000451860"/>
    </source>
</evidence>
<keyword evidence="1" id="KW-0500">Molybdenum</keyword>
<dbReference type="InterPro" id="IPR046867">
    <property type="entry name" value="AldOxase/xan_DH_MoCoBD2"/>
</dbReference>
<dbReference type="Pfam" id="PF20256">
    <property type="entry name" value="MoCoBD_2"/>
    <property type="match status" value="1"/>
</dbReference>
<dbReference type="InterPro" id="IPR036856">
    <property type="entry name" value="Ald_Oxase/Xan_DH_a/b_sf"/>
</dbReference>
<name>A0A7J5UTQ5_9MICO</name>
<dbReference type="InterPro" id="IPR008274">
    <property type="entry name" value="AldOxase/xan_DH_MoCoBD1"/>
</dbReference>
<feature type="domain" description="Aldehyde oxidase/xanthine dehydrogenase a/b hammerhead" evidence="4">
    <location>
        <begin position="10"/>
        <end position="119"/>
    </location>
</feature>
<dbReference type="FunFam" id="3.30.365.10:FF:000001">
    <property type="entry name" value="Xanthine dehydrogenase oxidase"/>
    <property type="match status" value="1"/>
</dbReference>
<reference evidence="5 6" key="1">
    <citation type="submission" date="2019-10" db="EMBL/GenBank/DDBJ databases">
        <title>Georgenia wutianyii sp. nov. and Georgenia yuyongxinii sp. nov. isolated from plateau pika (Ochotona curzoniae) in the Qinghai-Tibet plateau of China.</title>
        <authorList>
            <person name="Tian Z."/>
        </authorList>
    </citation>
    <scope>NUCLEOTIDE SEQUENCE [LARGE SCALE GENOMIC DNA]</scope>
    <source>
        <strain evidence="5 6">DSM 21501</strain>
    </source>
</reference>
<dbReference type="OrthoDB" id="9758509at2"/>
<dbReference type="SUPFAM" id="SSF54665">
    <property type="entry name" value="CO dehydrogenase molybdoprotein N-domain-like"/>
    <property type="match status" value="1"/>
</dbReference>